<evidence type="ECO:0000256" key="5">
    <source>
        <dbReference type="ARBA" id="ARBA00022989"/>
    </source>
</evidence>
<dbReference type="Gene3D" id="3.60.110.10">
    <property type="entry name" value="Carbon-nitrogen hydrolase"/>
    <property type="match status" value="1"/>
</dbReference>
<evidence type="ECO:0000256" key="7">
    <source>
        <dbReference type="ARBA" id="ARBA00023315"/>
    </source>
</evidence>
<evidence type="ECO:0000259" key="9">
    <source>
        <dbReference type="PROSITE" id="PS50263"/>
    </source>
</evidence>
<dbReference type="GO" id="GO:0042158">
    <property type="term" value="P:lipoprotein biosynthetic process"/>
    <property type="evidence" value="ECO:0007669"/>
    <property type="project" value="UniProtKB-UniRule"/>
</dbReference>
<dbReference type="GO" id="GO:0005886">
    <property type="term" value="C:plasma membrane"/>
    <property type="evidence" value="ECO:0007669"/>
    <property type="project" value="UniProtKB-SubCell"/>
</dbReference>
<feature type="transmembrane region" description="Helical" evidence="8">
    <location>
        <begin position="78"/>
        <end position="105"/>
    </location>
</feature>
<dbReference type="InterPro" id="IPR036526">
    <property type="entry name" value="C-N_Hydrolase_sf"/>
</dbReference>
<accession>A0A1Z4JF46</accession>
<keyword evidence="5 8" id="KW-1133">Transmembrane helix</keyword>
<feature type="transmembrane region" description="Helical" evidence="8">
    <location>
        <begin position="117"/>
        <end position="134"/>
    </location>
</feature>
<evidence type="ECO:0000256" key="3">
    <source>
        <dbReference type="ARBA" id="ARBA00022679"/>
    </source>
</evidence>
<feature type="transmembrane region" description="Helical" evidence="8">
    <location>
        <begin position="154"/>
        <end position="174"/>
    </location>
</feature>
<organism evidence="10 11">
    <name type="scientific">Leptolyngbya boryana NIES-2135</name>
    <dbReference type="NCBI Taxonomy" id="1973484"/>
    <lineage>
        <taxon>Bacteria</taxon>
        <taxon>Bacillati</taxon>
        <taxon>Cyanobacteriota</taxon>
        <taxon>Cyanophyceae</taxon>
        <taxon>Leptolyngbyales</taxon>
        <taxon>Leptolyngbyaceae</taxon>
        <taxon>Leptolyngbya group</taxon>
        <taxon>Leptolyngbya</taxon>
    </lineage>
</organism>
<sequence length="489" mass="53954">MKLKIALPIAIFSAGLMGCAPAPIGLWSLAWIALAPLWVVTVKTRSRKPAILWGIVYHGFALHWITGLHPLMWLGIPWIASVAVVAFAWTFITGWGALCVGLWAWGVRTLKAPMLRILIGVALWCGLETVRQWSALDWTSLAYTQSPANLIILHLGRISGTLTVTAAIVLVNGLLAEAWLAKEKRLYGIAIASFLGLHLIGFGLYQSEIVQNPEAKLTAGIVQGNVPTRVKLFAEGLKKALDGYSSGYRTLSDQNADFVVTPEGALPFLWQGQNLKNSVNQAIADKKTLALIGTFFPEGTRYTQSLIAIDQGNTIARYNKIKLVPLGEYMPFEEVLGRLSPIESSMSPGDFNQDFQTPLGRIAIGICFDSAFSEVFRRQVAKGAQFLITASNLDPYSTVLMAQHEAHDVIRAIETDRWAVRVTNTGYSGIVDPHGRVQWRSHPNQYAVHADTIYRQQTQTLYVKWGDWLTPTLLGASVTLLFFVGRNQR</sequence>
<dbReference type="GO" id="GO:0016410">
    <property type="term" value="F:N-acyltransferase activity"/>
    <property type="evidence" value="ECO:0007669"/>
    <property type="project" value="UniProtKB-UniRule"/>
</dbReference>
<feature type="transmembrane region" description="Helical" evidence="8">
    <location>
        <begin position="51"/>
        <end position="72"/>
    </location>
</feature>
<comment type="subcellular location">
    <subcellularLocation>
        <location evidence="1 8">Cell membrane</location>
        <topology evidence="1 8">Multi-pass membrane protein</topology>
    </subcellularLocation>
</comment>
<protein>
    <recommendedName>
        <fullName evidence="8">Apolipoprotein N-acyltransferase</fullName>
        <shortName evidence="8">ALP N-acyltransferase</shortName>
        <ecNumber evidence="8">2.3.1.269</ecNumber>
    </recommendedName>
</protein>
<evidence type="ECO:0000313" key="11">
    <source>
        <dbReference type="Proteomes" id="UP000217895"/>
    </source>
</evidence>
<feature type="domain" description="CN hydrolase" evidence="9">
    <location>
        <begin position="222"/>
        <end position="455"/>
    </location>
</feature>
<gene>
    <name evidence="8" type="primary">lnt</name>
    <name evidence="10" type="ORF">NIES2135_22050</name>
</gene>
<keyword evidence="4 8" id="KW-0812">Transmembrane</keyword>
<dbReference type="EC" id="2.3.1.269" evidence="8"/>
<dbReference type="InterPro" id="IPR003010">
    <property type="entry name" value="C-N_Hydrolase"/>
</dbReference>
<dbReference type="CDD" id="cd07571">
    <property type="entry name" value="ALP_N-acyl_transferase"/>
    <property type="match status" value="1"/>
</dbReference>
<evidence type="ECO:0000256" key="6">
    <source>
        <dbReference type="ARBA" id="ARBA00023136"/>
    </source>
</evidence>
<dbReference type="PANTHER" id="PTHR38686">
    <property type="entry name" value="APOLIPOPROTEIN N-ACYLTRANSFERASE"/>
    <property type="match status" value="1"/>
</dbReference>
<evidence type="ECO:0000256" key="1">
    <source>
        <dbReference type="ARBA" id="ARBA00004651"/>
    </source>
</evidence>
<dbReference type="InterPro" id="IPR045378">
    <property type="entry name" value="LNT_N"/>
</dbReference>
<evidence type="ECO:0000256" key="8">
    <source>
        <dbReference type="HAMAP-Rule" id="MF_01148"/>
    </source>
</evidence>
<feature type="transmembrane region" description="Helical" evidence="8">
    <location>
        <begin position="186"/>
        <end position="205"/>
    </location>
</feature>
<dbReference type="PROSITE" id="PS50263">
    <property type="entry name" value="CN_HYDROLASE"/>
    <property type="match status" value="1"/>
</dbReference>
<comment type="pathway">
    <text evidence="8">Protein modification; lipoprotein biosynthesis (N-acyl transfer).</text>
</comment>
<dbReference type="EMBL" id="AP018203">
    <property type="protein sequence ID" value="BAY55382.1"/>
    <property type="molecule type" value="Genomic_DNA"/>
</dbReference>
<dbReference type="Proteomes" id="UP000217895">
    <property type="component" value="Chromosome"/>
</dbReference>
<comment type="function">
    <text evidence="8">Catalyzes the phospholipid dependent N-acylation of the N-terminal cysteine of apolipoprotein, the last step in lipoprotein maturation.</text>
</comment>
<dbReference type="InterPro" id="IPR004563">
    <property type="entry name" value="Apolipo_AcylTrfase"/>
</dbReference>
<keyword evidence="10" id="KW-0449">Lipoprotein</keyword>
<name>A0A1Z4JF46_LEPBY</name>
<reference evidence="10 11" key="1">
    <citation type="submission" date="2017-06" db="EMBL/GenBank/DDBJ databases">
        <title>Genome sequencing of cyanobaciteial culture collection at National Institute for Environmental Studies (NIES).</title>
        <authorList>
            <person name="Hirose Y."/>
            <person name="Shimura Y."/>
            <person name="Fujisawa T."/>
            <person name="Nakamura Y."/>
            <person name="Kawachi M."/>
        </authorList>
    </citation>
    <scope>NUCLEOTIDE SEQUENCE [LARGE SCALE GENOMIC DNA]</scope>
    <source>
        <strain evidence="10 11">NIES-2135</strain>
    </source>
</reference>
<dbReference type="SUPFAM" id="SSF56317">
    <property type="entry name" value="Carbon-nitrogen hydrolase"/>
    <property type="match status" value="1"/>
</dbReference>
<dbReference type="AlphaFoldDB" id="A0A1Z4JF46"/>
<dbReference type="Pfam" id="PF20154">
    <property type="entry name" value="LNT_N"/>
    <property type="match status" value="1"/>
</dbReference>
<evidence type="ECO:0000256" key="4">
    <source>
        <dbReference type="ARBA" id="ARBA00022692"/>
    </source>
</evidence>
<comment type="catalytic activity">
    <reaction evidence="8">
        <text>N-terminal S-1,2-diacyl-sn-glyceryl-L-cysteinyl-[lipoprotein] + a glycerophospholipid = N-acyl-S-1,2-diacyl-sn-glyceryl-L-cysteinyl-[lipoprotein] + a 2-acyl-sn-glycero-3-phospholipid + H(+)</text>
        <dbReference type="Rhea" id="RHEA:48228"/>
        <dbReference type="Rhea" id="RHEA-COMP:14681"/>
        <dbReference type="Rhea" id="RHEA-COMP:14684"/>
        <dbReference type="ChEBI" id="CHEBI:15378"/>
        <dbReference type="ChEBI" id="CHEBI:136912"/>
        <dbReference type="ChEBI" id="CHEBI:140656"/>
        <dbReference type="ChEBI" id="CHEBI:140657"/>
        <dbReference type="ChEBI" id="CHEBI:140660"/>
        <dbReference type="EC" id="2.3.1.269"/>
    </reaction>
</comment>
<keyword evidence="7 8" id="KW-0012">Acyltransferase</keyword>
<comment type="similarity">
    <text evidence="8">Belongs to the CN hydrolase family. Apolipoprotein N-acyltransferase subfamily.</text>
</comment>
<keyword evidence="2 8" id="KW-1003">Cell membrane</keyword>
<keyword evidence="3 8" id="KW-0808">Transferase</keyword>
<dbReference type="NCBIfam" id="TIGR00546">
    <property type="entry name" value="lnt"/>
    <property type="match status" value="1"/>
</dbReference>
<dbReference type="PROSITE" id="PS51257">
    <property type="entry name" value="PROKAR_LIPOPROTEIN"/>
    <property type="match status" value="1"/>
</dbReference>
<evidence type="ECO:0000313" key="10">
    <source>
        <dbReference type="EMBL" id="BAY55382.1"/>
    </source>
</evidence>
<evidence type="ECO:0000256" key="2">
    <source>
        <dbReference type="ARBA" id="ARBA00022475"/>
    </source>
</evidence>
<proteinExistence type="inferred from homology"/>
<dbReference type="UniPathway" id="UPA00666"/>
<dbReference type="PANTHER" id="PTHR38686:SF1">
    <property type="entry name" value="APOLIPOPROTEIN N-ACYLTRANSFERASE"/>
    <property type="match status" value="1"/>
</dbReference>
<dbReference type="HAMAP" id="MF_01148">
    <property type="entry name" value="Lnt"/>
    <property type="match status" value="1"/>
</dbReference>
<keyword evidence="11" id="KW-1185">Reference proteome</keyword>
<dbReference type="Pfam" id="PF00795">
    <property type="entry name" value="CN_hydrolase"/>
    <property type="match status" value="1"/>
</dbReference>
<feature type="transmembrane region" description="Helical" evidence="8">
    <location>
        <begin position="6"/>
        <end position="39"/>
    </location>
</feature>
<keyword evidence="6 8" id="KW-0472">Membrane</keyword>